<dbReference type="AlphaFoldDB" id="A0AAU7CDY3"/>
<sequence length="70" mass="7568">MFMLAHHVGVELLGHEFSPHGVVQHVCVFAALGLILATSAYGTAVLATRLPELLASRRRGSEVVIKDRFA</sequence>
<evidence type="ECO:0000313" key="2">
    <source>
        <dbReference type="EMBL" id="XBH03727.1"/>
    </source>
</evidence>
<proteinExistence type="predicted"/>
<dbReference type="EMBL" id="CP155447">
    <property type="protein sequence ID" value="XBH03727.1"/>
    <property type="molecule type" value="Genomic_DNA"/>
</dbReference>
<reference evidence="2" key="1">
    <citation type="submission" date="2024-05" db="EMBL/GenBank/DDBJ databases">
        <title>Planctomycetes of the genus Singulisphaera possess chitinolytic capabilities.</title>
        <authorList>
            <person name="Ivanova A."/>
        </authorList>
    </citation>
    <scope>NUCLEOTIDE SEQUENCE</scope>
    <source>
        <strain evidence="2">Ch08T</strain>
    </source>
</reference>
<gene>
    <name evidence="2" type="ORF">V5E97_36295</name>
</gene>
<dbReference type="RefSeq" id="WP_406696466.1">
    <property type="nucleotide sequence ID" value="NZ_CP155447.1"/>
</dbReference>
<organism evidence="2">
    <name type="scientific">Singulisphaera sp. Ch08</name>
    <dbReference type="NCBI Taxonomy" id="3120278"/>
    <lineage>
        <taxon>Bacteria</taxon>
        <taxon>Pseudomonadati</taxon>
        <taxon>Planctomycetota</taxon>
        <taxon>Planctomycetia</taxon>
        <taxon>Isosphaerales</taxon>
        <taxon>Isosphaeraceae</taxon>
        <taxon>Singulisphaera</taxon>
    </lineage>
</organism>
<feature type="transmembrane region" description="Helical" evidence="1">
    <location>
        <begin position="22"/>
        <end position="48"/>
    </location>
</feature>
<keyword evidence="1" id="KW-0812">Transmembrane</keyword>
<accession>A0AAU7CDY3</accession>
<evidence type="ECO:0000256" key="1">
    <source>
        <dbReference type="SAM" id="Phobius"/>
    </source>
</evidence>
<keyword evidence="1" id="KW-0472">Membrane</keyword>
<keyword evidence="1" id="KW-1133">Transmembrane helix</keyword>
<protein>
    <submittedName>
        <fullName evidence="2">Uncharacterized protein</fullName>
    </submittedName>
</protein>
<name>A0AAU7CDY3_9BACT</name>